<dbReference type="EMBL" id="SHBE01000001">
    <property type="protein sequence ID" value="RZO27353.1"/>
    <property type="molecule type" value="Genomic_DNA"/>
</dbReference>
<gene>
    <name evidence="2" type="ORF">EVA92_01000</name>
</gene>
<feature type="transmembrane region" description="Helical" evidence="1">
    <location>
        <begin position="12"/>
        <end position="33"/>
    </location>
</feature>
<comment type="caution">
    <text evidence="2">The sequence shown here is derived from an EMBL/GenBank/DDBJ whole genome shotgun (WGS) entry which is preliminary data.</text>
</comment>
<keyword evidence="1" id="KW-0472">Membrane</keyword>
<organism evidence="2 3">
    <name type="scientific">SAR86 cluster bacterium</name>
    <dbReference type="NCBI Taxonomy" id="2030880"/>
    <lineage>
        <taxon>Bacteria</taxon>
        <taxon>Pseudomonadati</taxon>
        <taxon>Pseudomonadota</taxon>
        <taxon>Gammaproteobacteria</taxon>
        <taxon>SAR86 cluster</taxon>
    </lineage>
</organism>
<keyword evidence="1" id="KW-1133">Transmembrane helix</keyword>
<sequence length="669" mass="75995">MVEKYLIWPLRLFLYFSGLFLIIFYSTIGFLSLNDISNRLVSSFFGNAIEFEEIEVQPSFLGLEISIEDILFKDPSYEFSASEVELSFDILKSLVGKRMFFEKIYVLNGDINFLKESNTQNRLNYFVENIALDGFKTRDIELEYLDLKNLVSSNGNIGFQFSNLDLKLNSNLRGMQNLDGVGYFSNRNLSLSISSRLATIDMKGFKKITTPNLSGIIDLNFEDRFSIPNARLSSSDNGQMIITSFSYKEFFDFKFFFNANLDKTLSLLPTSVQPLVIFLDDKEFSAEKINGMGYYLSRKGKSNYSFITNIKDFTLRHNQIDFQGSIAEGDLSKGKFSLFSDLISINDSDYQNINITKLAKENFYSISVDLLEEPLKFEYLDGEAKNIFWDKNIPNDNSHILISRNKIMYSFEEVPVSFEVNENVKILDNLLQVKPTKLKSRLMELDNSYDNSFNFNLSSAEISGMNLKGIVLKEGIVSNNFENLGFENFNFLISDGYIKYGSEIIKFNGGVSFNGTKLTYSEDTFDFGALRVLTLIDLRANIFDILNLDFQKINSRDFFVDEFNGSVDFFETGFIDVKNISLAFGTSEANLQGLIKSQSSYLDSFDLDLKFESNISQNIPWYFALVGNIPAAAGAALIASILEQDDETIFSNSFNISGSLGDLEIITTQ</sequence>
<reference evidence="2 3" key="1">
    <citation type="submission" date="2019-02" db="EMBL/GenBank/DDBJ databases">
        <title>Prokaryotic population dynamics and viral predation in marine succession experiment using metagenomics: the confinement effect.</title>
        <authorList>
            <person name="Haro-Moreno J.M."/>
            <person name="Rodriguez-Valera F."/>
            <person name="Lopez-Perez M."/>
        </authorList>
    </citation>
    <scope>NUCLEOTIDE SEQUENCE [LARGE SCALE GENOMIC DNA]</scope>
    <source>
        <strain evidence="2">MED-G159</strain>
    </source>
</reference>
<dbReference type="AlphaFoldDB" id="A0A520N1M9"/>
<keyword evidence="1" id="KW-0812">Transmembrane</keyword>
<evidence type="ECO:0000313" key="2">
    <source>
        <dbReference type="EMBL" id="RZO27353.1"/>
    </source>
</evidence>
<proteinExistence type="predicted"/>
<accession>A0A520N1M9</accession>
<evidence type="ECO:0000256" key="1">
    <source>
        <dbReference type="SAM" id="Phobius"/>
    </source>
</evidence>
<name>A0A520N1M9_9GAMM</name>
<protein>
    <submittedName>
        <fullName evidence="2">Uncharacterized protein</fullName>
    </submittedName>
</protein>
<evidence type="ECO:0000313" key="3">
    <source>
        <dbReference type="Proteomes" id="UP000315825"/>
    </source>
</evidence>
<dbReference type="Proteomes" id="UP000315825">
    <property type="component" value="Unassembled WGS sequence"/>
</dbReference>